<feature type="region of interest" description="Disordered" evidence="1">
    <location>
        <begin position="171"/>
        <end position="289"/>
    </location>
</feature>
<keyword evidence="2" id="KW-0812">Transmembrane</keyword>
<keyword evidence="2" id="KW-0472">Membrane</keyword>
<dbReference type="Proteomes" id="UP001161757">
    <property type="component" value="Unassembled WGS sequence"/>
</dbReference>
<feature type="compositionally biased region" description="Polar residues" evidence="1">
    <location>
        <begin position="218"/>
        <end position="227"/>
    </location>
</feature>
<feature type="transmembrane region" description="Helical" evidence="2">
    <location>
        <begin position="32"/>
        <end position="49"/>
    </location>
</feature>
<name>A0AAN6F0J7_EXODE</name>
<feature type="transmembrane region" description="Helical" evidence="2">
    <location>
        <begin position="78"/>
        <end position="101"/>
    </location>
</feature>
<organism evidence="3 4">
    <name type="scientific">Exophiala dermatitidis</name>
    <name type="common">Black yeast-like fungus</name>
    <name type="synonym">Wangiella dermatitidis</name>
    <dbReference type="NCBI Taxonomy" id="5970"/>
    <lineage>
        <taxon>Eukaryota</taxon>
        <taxon>Fungi</taxon>
        <taxon>Dikarya</taxon>
        <taxon>Ascomycota</taxon>
        <taxon>Pezizomycotina</taxon>
        <taxon>Eurotiomycetes</taxon>
        <taxon>Chaetothyriomycetidae</taxon>
        <taxon>Chaetothyriales</taxon>
        <taxon>Herpotrichiellaceae</taxon>
        <taxon>Exophiala</taxon>
    </lineage>
</organism>
<comment type="caution">
    <text evidence="3">The sequence shown here is derived from an EMBL/GenBank/DDBJ whole genome shotgun (WGS) entry which is preliminary data.</text>
</comment>
<keyword evidence="2" id="KW-1133">Transmembrane helix</keyword>
<evidence type="ECO:0000256" key="1">
    <source>
        <dbReference type="SAM" id="MobiDB-lite"/>
    </source>
</evidence>
<evidence type="ECO:0000256" key="2">
    <source>
        <dbReference type="SAM" id="Phobius"/>
    </source>
</evidence>
<evidence type="ECO:0000313" key="4">
    <source>
        <dbReference type="Proteomes" id="UP001161757"/>
    </source>
</evidence>
<sequence length="289" mass="31554">MIALLAVNHYDLRASAPFLSCSPTMTMNKQNHVFLFVSFMLLLLARTSLQQQNSSTQDTTLLAFTLDENAPNGPKDGLYLGISLAALLGVLLFGLIIRRLYEKWLKRRQRQKAMAAVADGLAMSTIRTLGEVRSPSLMSPSVLTMPSTRESEELQAEIYREMADRLVRGLDPIPIPSASARARATTSPKPTTARLPAHGKLSPPPPRRLRPSQSQRSNASANTTIRRVQSHGQHLHSHHSQQLQQSDGIGLRAPGSPGSVRVRPTHSHSARQYPSLYGALTGPPSVGGH</sequence>
<proteinExistence type="predicted"/>
<dbReference type="AlphaFoldDB" id="A0AAN6F0J7"/>
<gene>
    <name evidence="3" type="ORF">HRR80_000019</name>
</gene>
<protein>
    <submittedName>
        <fullName evidence="3">Uncharacterized protein</fullName>
    </submittedName>
</protein>
<evidence type="ECO:0000313" key="3">
    <source>
        <dbReference type="EMBL" id="KAJ8995240.1"/>
    </source>
</evidence>
<reference evidence="3" key="1">
    <citation type="submission" date="2023-01" db="EMBL/GenBank/DDBJ databases">
        <title>Exophiala dermititidis isolated from Cystic Fibrosis Patient.</title>
        <authorList>
            <person name="Kurbessoian T."/>
            <person name="Crocker A."/>
            <person name="Murante D."/>
            <person name="Hogan D.A."/>
            <person name="Stajich J.E."/>
        </authorList>
    </citation>
    <scope>NUCLEOTIDE SEQUENCE</scope>
    <source>
        <strain evidence="3">Ex8</strain>
    </source>
</reference>
<accession>A0AAN6F0J7</accession>
<feature type="compositionally biased region" description="Low complexity" evidence="1">
    <location>
        <begin position="176"/>
        <end position="188"/>
    </location>
</feature>
<dbReference type="EMBL" id="JAJGCB010000001">
    <property type="protein sequence ID" value="KAJ8995240.1"/>
    <property type="molecule type" value="Genomic_DNA"/>
</dbReference>